<dbReference type="PANTHER" id="PTHR13847:SF287">
    <property type="entry name" value="FAD-DEPENDENT OXIDOREDUCTASE DOMAIN-CONTAINING PROTEIN 1"/>
    <property type="match status" value="1"/>
</dbReference>
<reference evidence="4 5" key="1">
    <citation type="journal article" date="2014" name="Nature">
        <title>An environmental bacterial taxon with a large and distinct metabolic repertoire.</title>
        <authorList>
            <person name="Wilson M.C."/>
            <person name="Mori T."/>
            <person name="Ruckert C."/>
            <person name="Uria A.R."/>
            <person name="Helf M.J."/>
            <person name="Takada K."/>
            <person name="Gernert C."/>
            <person name="Steffens U.A."/>
            <person name="Heycke N."/>
            <person name="Schmitt S."/>
            <person name="Rinke C."/>
            <person name="Helfrich E.J."/>
            <person name="Brachmann A.O."/>
            <person name="Gurgui C."/>
            <person name="Wakimoto T."/>
            <person name="Kracht M."/>
            <person name="Crusemann M."/>
            <person name="Hentschel U."/>
            <person name="Abe I."/>
            <person name="Matsunaga S."/>
            <person name="Kalinowski J."/>
            <person name="Takeyama H."/>
            <person name="Piel J."/>
        </authorList>
    </citation>
    <scope>NUCLEOTIDE SEQUENCE [LARGE SCALE GENOMIC DNA]</scope>
    <source>
        <strain evidence="5">TSY1</strain>
    </source>
</reference>
<evidence type="ECO:0000313" key="5">
    <source>
        <dbReference type="Proteomes" id="UP000019141"/>
    </source>
</evidence>
<feature type="domain" description="FAD dependent oxidoreductase" evidence="3">
    <location>
        <begin position="5"/>
        <end position="353"/>
    </location>
</feature>
<keyword evidence="2" id="KW-0472">Membrane</keyword>
<dbReference type="Gene3D" id="3.30.9.10">
    <property type="entry name" value="D-Amino Acid Oxidase, subunit A, domain 2"/>
    <property type="match status" value="1"/>
</dbReference>
<dbReference type="InterPro" id="IPR006076">
    <property type="entry name" value="FAD-dep_OxRdtase"/>
</dbReference>
<dbReference type="EMBL" id="AZHW01000276">
    <property type="protein sequence ID" value="ETX01048.1"/>
    <property type="molecule type" value="Genomic_DNA"/>
</dbReference>
<proteinExistence type="predicted"/>
<dbReference type="Pfam" id="PF01266">
    <property type="entry name" value="DAO"/>
    <property type="match status" value="1"/>
</dbReference>
<keyword evidence="2" id="KW-0812">Transmembrane</keyword>
<dbReference type="GO" id="GO:0005737">
    <property type="term" value="C:cytoplasm"/>
    <property type="evidence" value="ECO:0007669"/>
    <property type="project" value="TreeGrafter"/>
</dbReference>
<accession>W4LSU1</accession>
<comment type="caution">
    <text evidence="4">The sequence shown here is derived from an EMBL/GenBank/DDBJ whole genome shotgun (WGS) entry which is preliminary data.</text>
</comment>
<dbReference type="HOGENOM" id="CLU_007884_4_2_7"/>
<dbReference type="AlphaFoldDB" id="W4LSU1"/>
<organism evidence="4 5">
    <name type="scientific">Entotheonella factor</name>
    <dbReference type="NCBI Taxonomy" id="1429438"/>
    <lineage>
        <taxon>Bacteria</taxon>
        <taxon>Pseudomonadati</taxon>
        <taxon>Nitrospinota/Tectimicrobiota group</taxon>
        <taxon>Candidatus Tectimicrobiota</taxon>
        <taxon>Candidatus Entotheonellia</taxon>
        <taxon>Candidatus Entotheonellales</taxon>
        <taxon>Candidatus Entotheonellaceae</taxon>
        <taxon>Candidatus Entotheonella</taxon>
    </lineage>
</organism>
<gene>
    <name evidence="4" type="ORF">ETSY1_08985</name>
</gene>
<keyword evidence="1" id="KW-0560">Oxidoreductase</keyword>
<name>W4LSU1_ENTF1</name>
<evidence type="ECO:0000313" key="4">
    <source>
        <dbReference type="EMBL" id="ETX01048.1"/>
    </source>
</evidence>
<keyword evidence="5" id="KW-1185">Reference proteome</keyword>
<protein>
    <recommendedName>
        <fullName evidence="3">FAD dependent oxidoreductase domain-containing protein</fullName>
    </recommendedName>
</protein>
<dbReference type="SUPFAM" id="SSF51905">
    <property type="entry name" value="FAD/NAD(P)-binding domain"/>
    <property type="match status" value="1"/>
</dbReference>
<dbReference type="PANTHER" id="PTHR13847">
    <property type="entry name" value="SARCOSINE DEHYDROGENASE-RELATED"/>
    <property type="match status" value="1"/>
</dbReference>
<dbReference type="Proteomes" id="UP000019141">
    <property type="component" value="Unassembled WGS sequence"/>
</dbReference>
<dbReference type="InterPro" id="IPR036188">
    <property type="entry name" value="FAD/NAD-bd_sf"/>
</dbReference>
<keyword evidence="2" id="KW-1133">Transmembrane helix</keyword>
<evidence type="ECO:0000256" key="1">
    <source>
        <dbReference type="ARBA" id="ARBA00023002"/>
    </source>
</evidence>
<evidence type="ECO:0000259" key="3">
    <source>
        <dbReference type="Pfam" id="PF01266"/>
    </source>
</evidence>
<dbReference type="GO" id="GO:0016491">
    <property type="term" value="F:oxidoreductase activity"/>
    <property type="evidence" value="ECO:0007669"/>
    <property type="project" value="UniProtKB-KW"/>
</dbReference>
<sequence>MDTADIVIAGGGIAGASMAYFLVQQGVNKIMLLEREATLAHHSSGRSAAINLEWDADPVIRDLQLLSRDFFYDPPDGFTDPDAPIFHRTGVLDVVAPDDLHLLEPQVLASQATGIAVERWTSDEACARISLLIEEYVGGGVYFPNCGNIAVHELLTAYLKHARNDGVQVRTGTEITSVDCTAGRISAVHTTQGTISTPCLVNAAGAWADSLYALAGGTPLGITPMRRTIIVPTPPDWYEPGPWPFVHDLSHHFYMRPEGHSIIASPMDEDPIEPCNARPDMLRVAEIADRLERWTRLTVGNIDQRWAGLRSFAPDRRPVVGDDPHIEGFFWLAGQGGVGMLTSPSLSRIAAELLVHGETTLMDTAALSPARLTTT</sequence>
<dbReference type="Gene3D" id="3.50.50.60">
    <property type="entry name" value="FAD/NAD(P)-binding domain"/>
    <property type="match status" value="1"/>
</dbReference>
<evidence type="ECO:0000256" key="2">
    <source>
        <dbReference type="SAM" id="Phobius"/>
    </source>
</evidence>
<feature type="transmembrane region" description="Helical" evidence="2">
    <location>
        <begin position="6"/>
        <end position="23"/>
    </location>
</feature>